<dbReference type="EMBL" id="JACOPP010000022">
    <property type="protein sequence ID" value="MBC5734670.1"/>
    <property type="molecule type" value="Genomic_DNA"/>
</dbReference>
<accession>A0A8J6JI69</accession>
<reference evidence="2" key="1">
    <citation type="submission" date="2020-08" db="EMBL/GenBank/DDBJ databases">
        <title>Genome public.</title>
        <authorList>
            <person name="Liu C."/>
            <person name="Sun Q."/>
        </authorList>
    </citation>
    <scope>NUCLEOTIDE SEQUENCE</scope>
    <source>
        <strain evidence="2">NSJ-51</strain>
    </source>
</reference>
<feature type="region of interest" description="Disordered" evidence="1">
    <location>
        <begin position="75"/>
        <end position="98"/>
    </location>
</feature>
<keyword evidence="3" id="KW-1185">Reference proteome</keyword>
<evidence type="ECO:0000313" key="2">
    <source>
        <dbReference type="EMBL" id="MBC5734670.1"/>
    </source>
</evidence>
<name>A0A8J6JI69_9FIRM</name>
<sequence length="98" mass="10787">MAAGGGETLKVTISLLDALAVRIGCEYLSDLRFLDGIQQVRLVRALKKIGPEEASLAEWNDALQYLINEPPRQTPEDAKARLIDSLSQPRSAGQKIRK</sequence>
<proteinExistence type="predicted"/>
<comment type="caution">
    <text evidence="2">The sequence shown here is derived from an EMBL/GenBank/DDBJ whole genome shotgun (WGS) entry which is preliminary data.</text>
</comment>
<evidence type="ECO:0000313" key="3">
    <source>
        <dbReference type="Proteomes" id="UP000661435"/>
    </source>
</evidence>
<evidence type="ECO:0000256" key="1">
    <source>
        <dbReference type="SAM" id="MobiDB-lite"/>
    </source>
</evidence>
<dbReference type="Proteomes" id="UP000661435">
    <property type="component" value="Unassembled WGS sequence"/>
</dbReference>
<dbReference type="AlphaFoldDB" id="A0A8J6JI69"/>
<gene>
    <name evidence="2" type="ORF">H8S57_13185</name>
</gene>
<protein>
    <submittedName>
        <fullName evidence="2">Uncharacterized protein</fullName>
    </submittedName>
</protein>
<organism evidence="2 3">
    <name type="scientific">Lawsonibacter hominis</name>
    <dbReference type="NCBI Taxonomy" id="2763053"/>
    <lineage>
        <taxon>Bacteria</taxon>
        <taxon>Bacillati</taxon>
        <taxon>Bacillota</taxon>
        <taxon>Clostridia</taxon>
        <taxon>Eubacteriales</taxon>
        <taxon>Oscillospiraceae</taxon>
        <taxon>Lawsonibacter</taxon>
    </lineage>
</organism>